<protein>
    <submittedName>
        <fullName evidence="2">Uncharacterized protein</fullName>
    </submittedName>
</protein>
<dbReference type="EMBL" id="JASCZI010063075">
    <property type="protein sequence ID" value="MED6141040.1"/>
    <property type="molecule type" value="Genomic_DNA"/>
</dbReference>
<accession>A0ABU6SXK6</accession>
<evidence type="ECO:0000313" key="3">
    <source>
        <dbReference type="Proteomes" id="UP001341840"/>
    </source>
</evidence>
<proteinExistence type="predicted"/>
<evidence type="ECO:0000256" key="1">
    <source>
        <dbReference type="SAM" id="MobiDB-lite"/>
    </source>
</evidence>
<gene>
    <name evidence="2" type="ORF">PIB30_099439</name>
</gene>
<reference evidence="2 3" key="1">
    <citation type="journal article" date="2023" name="Plants (Basel)">
        <title>Bridging the Gap: Combining Genomics and Transcriptomics Approaches to Understand Stylosanthes scabra, an Orphan Legume from the Brazilian Caatinga.</title>
        <authorList>
            <person name="Ferreira-Neto J.R.C."/>
            <person name="da Silva M.D."/>
            <person name="Binneck E."/>
            <person name="de Melo N.F."/>
            <person name="da Silva R.H."/>
            <person name="de Melo A.L.T.M."/>
            <person name="Pandolfi V."/>
            <person name="Bustamante F.O."/>
            <person name="Brasileiro-Vidal A.C."/>
            <person name="Benko-Iseppon A.M."/>
        </authorList>
    </citation>
    <scope>NUCLEOTIDE SEQUENCE [LARGE SCALE GENOMIC DNA]</scope>
    <source>
        <tissue evidence="2">Leaves</tissue>
    </source>
</reference>
<feature type="region of interest" description="Disordered" evidence="1">
    <location>
        <begin position="1"/>
        <end position="26"/>
    </location>
</feature>
<feature type="region of interest" description="Disordered" evidence="1">
    <location>
        <begin position="55"/>
        <end position="112"/>
    </location>
</feature>
<sequence>MKKGSLQSKKQSLEAKQRKNSTHMRGRARICVLLNHLSTPRQLWPCLGVAPYLPLTTHRRGKPTAHVPESRLDKPKRDQDFHKPHSSTHRHTRPMHMRGRHLGSKQPRMTHA</sequence>
<name>A0ABU6SXK6_9FABA</name>
<keyword evidence="3" id="KW-1185">Reference proteome</keyword>
<dbReference type="Proteomes" id="UP001341840">
    <property type="component" value="Unassembled WGS sequence"/>
</dbReference>
<evidence type="ECO:0000313" key="2">
    <source>
        <dbReference type="EMBL" id="MED6141040.1"/>
    </source>
</evidence>
<organism evidence="2 3">
    <name type="scientific">Stylosanthes scabra</name>
    <dbReference type="NCBI Taxonomy" id="79078"/>
    <lineage>
        <taxon>Eukaryota</taxon>
        <taxon>Viridiplantae</taxon>
        <taxon>Streptophyta</taxon>
        <taxon>Embryophyta</taxon>
        <taxon>Tracheophyta</taxon>
        <taxon>Spermatophyta</taxon>
        <taxon>Magnoliopsida</taxon>
        <taxon>eudicotyledons</taxon>
        <taxon>Gunneridae</taxon>
        <taxon>Pentapetalae</taxon>
        <taxon>rosids</taxon>
        <taxon>fabids</taxon>
        <taxon>Fabales</taxon>
        <taxon>Fabaceae</taxon>
        <taxon>Papilionoideae</taxon>
        <taxon>50 kb inversion clade</taxon>
        <taxon>dalbergioids sensu lato</taxon>
        <taxon>Dalbergieae</taxon>
        <taxon>Pterocarpus clade</taxon>
        <taxon>Stylosanthes</taxon>
    </lineage>
</organism>
<feature type="compositionally biased region" description="Basic and acidic residues" evidence="1">
    <location>
        <begin position="68"/>
        <end position="83"/>
    </location>
</feature>
<comment type="caution">
    <text evidence="2">The sequence shown here is derived from an EMBL/GenBank/DDBJ whole genome shotgun (WGS) entry which is preliminary data.</text>
</comment>
<feature type="compositionally biased region" description="Low complexity" evidence="1">
    <location>
        <begin position="1"/>
        <end position="10"/>
    </location>
</feature>
<feature type="compositionally biased region" description="Basic residues" evidence="1">
    <location>
        <begin position="84"/>
        <end position="112"/>
    </location>
</feature>